<dbReference type="AlphaFoldDB" id="A0A0V8E9K2"/>
<protein>
    <submittedName>
        <fullName evidence="1">Uncharacterized protein</fullName>
    </submittedName>
</protein>
<dbReference type="EMBL" id="LKLU01000033">
    <property type="protein sequence ID" value="KSU22177.1"/>
    <property type="molecule type" value="Genomic_DNA"/>
</dbReference>
<name>A0A0V8E9K2_LACLL</name>
<evidence type="ECO:0000313" key="2">
    <source>
        <dbReference type="Proteomes" id="UP000053719"/>
    </source>
</evidence>
<dbReference type="Proteomes" id="UP000053719">
    <property type="component" value="Unassembled WGS sequence"/>
</dbReference>
<proteinExistence type="predicted"/>
<sequence length="147" mass="15723">MVEKNEIIKSGEIVISNPIGGKLVMKRISTSKKGMKFKEVFASEASLIAGNLTQGSLQIANQAMSVAQIFKQAPNGLFTATVDPAKLSKFKNGTFTTMVHGGEKKLEHFGFTQVTASSAINPAMVLSAGMQVMSMVSGTYYLNQINS</sequence>
<evidence type="ECO:0000313" key="1">
    <source>
        <dbReference type="EMBL" id="KSU22177.1"/>
    </source>
</evidence>
<reference evidence="2" key="1">
    <citation type="submission" date="2015-10" db="EMBL/GenBank/DDBJ databases">
        <title>Draft Genome Sequences of 11 Lactococcus lactis subspecies cremoris strains.</title>
        <authorList>
            <person name="Wels M."/>
            <person name="Backus L."/>
            <person name="Boekhorst J."/>
            <person name="Dijkstra A."/>
            <person name="Beerthuizen M."/>
            <person name="Kelly W."/>
            <person name="Siezen R."/>
            <person name="Bachmann H."/>
            <person name="Van Hijum S."/>
        </authorList>
    </citation>
    <scope>NUCLEOTIDE SEQUENCE [LARGE SCALE GENOMIC DNA]</scope>
    <source>
        <strain evidence="2">M20</strain>
    </source>
</reference>
<dbReference type="PATRIC" id="fig|1360.114.peg.2060"/>
<gene>
    <name evidence="1" type="ORF">M20_0592</name>
</gene>
<dbReference type="RefSeq" id="WP_058211448.1">
    <property type="nucleotide sequence ID" value="NZ_LKLU01000033.1"/>
</dbReference>
<organism evidence="1 2">
    <name type="scientific">Lactococcus lactis subsp. lactis</name>
    <name type="common">Streptococcus lactis</name>
    <dbReference type="NCBI Taxonomy" id="1360"/>
    <lineage>
        <taxon>Bacteria</taxon>
        <taxon>Bacillati</taxon>
        <taxon>Bacillota</taxon>
        <taxon>Bacilli</taxon>
        <taxon>Lactobacillales</taxon>
        <taxon>Streptococcaceae</taxon>
        <taxon>Lactococcus</taxon>
    </lineage>
</organism>
<comment type="caution">
    <text evidence="1">The sequence shown here is derived from an EMBL/GenBank/DDBJ whole genome shotgun (WGS) entry which is preliminary data.</text>
</comment>
<accession>A0A0V8E9K2</accession>